<protein>
    <submittedName>
        <fullName evidence="8">Response regulator</fullName>
    </submittedName>
</protein>
<keyword evidence="9" id="KW-1185">Reference proteome</keyword>
<dbReference type="InterPro" id="IPR016032">
    <property type="entry name" value="Sig_transdc_resp-reg_C-effctor"/>
</dbReference>
<evidence type="ECO:0000259" key="7">
    <source>
        <dbReference type="PROSITE" id="PS51755"/>
    </source>
</evidence>
<evidence type="ECO:0000313" key="8">
    <source>
        <dbReference type="EMBL" id="MRD48917.1"/>
    </source>
</evidence>
<evidence type="ECO:0000256" key="3">
    <source>
        <dbReference type="ARBA" id="ARBA00023125"/>
    </source>
</evidence>
<reference evidence="8 9" key="1">
    <citation type="submission" date="2019-11" db="EMBL/GenBank/DDBJ databases">
        <title>Caenimonas koreensis gen. nov., sp. nov., isolated from activated sludge.</title>
        <authorList>
            <person name="Seung H.R."/>
        </authorList>
    </citation>
    <scope>NUCLEOTIDE SEQUENCE [LARGE SCALE GENOMIC DNA]</scope>
    <source>
        <strain evidence="8 9">EMB320</strain>
    </source>
</reference>
<dbReference type="EMBL" id="WJBU01000016">
    <property type="protein sequence ID" value="MRD48917.1"/>
    <property type="molecule type" value="Genomic_DNA"/>
</dbReference>
<dbReference type="GO" id="GO:0005829">
    <property type="term" value="C:cytosol"/>
    <property type="evidence" value="ECO:0007669"/>
    <property type="project" value="TreeGrafter"/>
</dbReference>
<dbReference type="InterPro" id="IPR011006">
    <property type="entry name" value="CheY-like_superfamily"/>
</dbReference>
<sequence>MAALDGRRFAIVEDDPAQRDLLQHIAKSLGATSEAFGSGEALLKALQRDTFDLLMVDWNLPGIQGPDIVSTVRAQLGLDFPIILITSRALESEVVTGLKAGADDYVTKPVRPMELAARIQAALRRAYPEPRTERREFGLYTFDMVNRVALLRGEAVDLQPREFDLAVFMFANTGRLLSRAHLLESGLHANPDTLSRSLDTHISRLRVKLAVGPANGFKLASVYGMGYRLDEVHE</sequence>
<evidence type="ECO:0000256" key="4">
    <source>
        <dbReference type="PROSITE-ProRule" id="PRU00169"/>
    </source>
</evidence>
<dbReference type="PANTHER" id="PTHR48111:SF40">
    <property type="entry name" value="PHOSPHATE REGULON TRANSCRIPTIONAL REGULATORY PROTEIN PHOB"/>
    <property type="match status" value="1"/>
</dbReference>
<dbReference type="SMART" id="SM00862">
    <property type="entry name" value="Trans_reg_C"/>
    <property type="match status" value="1"/>
</dbReference>
<dbReference type="CDD" id="cd00383">
    <property type="entry name" value="trans_reg_C"/>
    <property type="match status" value="1"/>
</dbReference>
<dbReference type="AlphaFoldDB" id="A0A844BBU5"/>
<evidence type="ECO:0000256" key="1">
    <source>
        <dbReference type="ARBA" id="ARBA00022553"/>
    </source>
</evidence>
<dbReference type="SMART" id="SM00448">
    <property type="entry name" value="REC"/>
    <property type="match status" value="1"/>
</dbReference>
<dbReference type="Pfam" id="PF00072">
    <property type="entry name" value="Response_reg"/>
    <property type="match status" value="1"/>
</dbReference>
<evidence type="ECO:0000256" key="5">
    <source>
        <dbReference type="PROSITE-ProRule" id="PRU01091"/>
    </source>
</evidence>
<dbReference type="Pfam" id="PF00486">
    <property type="entry name" value="Trans_reg_C"/>
    <property type="match status" value="1"/>
</dbReference>
<dbReference type="CDD" id="cd17574">
    <property type="entry name" value="REC_OmpR"/>
    <property type="match status" value="1"/>
</dbReference>
<feature type="domain" description="Response regulatory" evidence="6">
    <location>
        <begin position="8"/>
        <end position="123"/>
    </location>
</feature>
<dbReference type="GO" id="GO:0032993">
    <property type="term" value="C:protein-DNA complex"/>
    <property type="evidence" value="ECO:0007669"/>
    <property type="project" value="TreeGrafter"/>
</dbReference>
<evidence type="ECO:0000313" key="9">
    <source>
        <dbReference type="Proteomes" id="UP000487350"/>
    </source>
</evidence>
<dbReference type="GO" id="GO:0000976">
    <property type="term" value="F:transcription cis-regulatory region binding"/>
    <property type="evidence" value="ECO:0007669"/>
    <property type="project" value="TreeGrafter"/>
</dbReference>
<proteinExistence type="predicted"/>
<dbReference type="PROSITE" id="PS50110">
    <property type="entry name" value="RESPONSE_REGULATORY"/>
    <property type="match status" value="1"/>
</dbReference>
<name>A0A844BBU5_9BURK</name>
<comment type="caution">
    <text evidence="8">The sequence shown here is derived from an EMBL/GenBank/DDBJ whole genome shotgun (WGS) entry which is preliminary data.</text>
</comment>
<dbReference type="Gene3D" id="3.40.50.2300">
    <property type="match status" value="1"/>
</dbReference>
<dbReference type="InterPro" id="IPR001867">
    <property type="entry name" value="OmpR/PhoB-type_DNA-bd"/>
</dbReference>
<keyword evidence="3 5" id="KW-0238">DNA-binding</keyword>
<dbReference type="PANTHER" id="PTHR48111">
    <property type="entry name" value="REGULATOR OF RPOS"/>
    <property type="match status" value="1"/>
</dbReference>
<dbReference type="Gene3D" id="6.10.250.690">
    <property type="match status" value="1"/>
</dbReference>
<dbReference type="SUPFAM" id="SSF52172">
    <property type="entry name" value="CheY-like"/>
    <property type="match status" value="1"/>
</dbReference>
<dbReference type="Proteomes" id="UP000487350">
    <property type="component" value="Unassembled WGS sequence"/>
</dbReference>
<organism evidence="8 9">
    <name type="scientific">Caenimonas koreensis DSM 17982</name>
    <dbReference type="NCBI Taxonomy" id="1121255"/>
    <lineage>
        <taxon>Bacteria</taxon>
        <taxon>Pseudomonadati</taxon>
        <taxon>Pseudomonadota</taxon>
        <taxon>Betaproteobacteria</taxon>
        <taxon>Burkholderiales</taxon>
        <taxon>Comamonadaceae</taxon>
        <taxon>Caenimonas</taxon>
    </lineage>
</organism>
<accession>A0A844BBU5</accession>
<feature type="domain" description="OmpR/PhoB-type" evidence="7">
    <location>
        <begin position="132"/>
        <end position="231"/>
    </location>
</feature>
<dbReference type="OrthoDB" id="9802426at2"/>
<dbReference type="InterPro" id="IPR039420">
    <property type="entry name" value="WalR-like"/>
</dbReference>
<dbReference type="RefSeq" id="WP_153586229.1">
    <property type="nucleotide sequence ID" value="NZ_WJBU01000016.1"/>
</dbReference>
<dbReference type="GO" id="GO:0006355">
    <property type="term" value="P:regulation of DNA-templated transcription"/>
    <property type="evidence" value="ECO:0007669"/>
    <property type="project" value="InterPro"/>
</dbReference>
<dbReference type="PROSITE" id="PS51755">
    <property type="entry name" value="OMPR_PHOB"/>
    <property type="match status" value="1"/>
</dbReference>
<dbReference type="Gene3D" id="1.10.10.10">
    <property type="entry name" value="Winged helix-like DNA-binding domain superfamily/Winged helix DNA-binding domain"/>
    <property type="match status" value="1"/>
</dbReference>
<keyword evidence="1 4" id="KW-0597">Phosphoprotein</keyword>
<gene>
    <name evidence="8" type="ORF">GHT07_16640</name>
</gene>
<feature type="DNA-binding region" description="OmpR/PhoB-type" evidence="5">
    <location>
        <begin position="132"/>
        <end position="231"/>
    </location>
</feature>
<evidence type="ECO:0000256" key="2">
    <source>
        <dbReference type="ARBA" id="ARBA00023012"/>
    </source>
</evidence>
<evidence type="ECO:0000259" key="6">
    <source>
        <dbReference type="PROSITE" id="PS50110"/>
    </source>
</evidence>
<dbReference type="InterPro" id="IPR036388">
    <property type="entry name" value="WH-like_DNA-bd_sf"/>
</dbReference>
<dbReference type="GO" id="GO:0000156">
    <property type="term" value="F:phosphorelay response regulator activity"/>
    <property type="evidence" value="ECO:0007669"/>
    <property type="project" value="TreeGrafter"/>
</dbReference>
<feature type="modified residue" description="4-aspartylphosphate" evidence="4">
    <location>
        <position position="57"/>
    </location>
</feature>
<dbReference type="InterPro" id="IPR001789">
    <property type="entry name" value="Sig_transdc_resp-reg_receiver"/>
</dbReference>
<dbReference type="SUPFAM" id="SSF46894">
    <property type="entry name" value="C-terminal effector domain of the bipartite response regulators"/>
    <property type="match status" value="1"/>
</dbReference>
<keyword evidence="2" id="KW-0902">Two-component regulatory system</keyword>